<dbReference type="InParanoid" id="J4VRK7"/>
<dbReference type="HOGENOM" id="CLU_1758481_0_0_1"/>
<keyword evidence="2" id="KW-0732">Signal</keyword>
<dbReference type="AlphaFoldDB" id="J4VRK7"/>
<organism evidence="3 4">
    <name type="scientific">Beauveria bassiana (strain ARSEF 2860)</name>
    <name type="common">White muscardine disease fungus</name>
    <name type="synonym">Tritirachium shiotae</name>
    <dbReference type="NCBI Taxonomy" id="655819"/>
    <lineage>
        <taxon>Eukaryota</taxon>
        <taxon>Fungi</taxon>
        <taxon>Dikarya</taxon>
        <taxon>Ascomycota</taxon>
        <taxon>Pezizomycotina</taxon>
        <taxon>Sordariomycetes</taxon>
        <taxon>Hypocreomycetidae</taxon>
        <taxon>Hypocreales</taxon>
        <taxon>Cordycipitaceae</taxon>
        <taxon>Beauveria</taxon>
    </lineage>
</organism>
<feature type="compositionally biased region" description="Polar residues" evidence="1">
    <location>
        <begin position="118"/>
        <end position="128"/>
    </location>
</feature>
<dbReference type="GeneID" id="19892829"/>
<feature type="region of interest" description="Disordered" evidence="1">
    <location>
        <begin position="104"/>
        <end position="128"/>
    </location>
</feature>
<dbReference type="Proteomes" id="UP000002762">
    <property type="component" value="Unassembled WGS sequence"/>
</dbReference>
<evidence type="ECO:0000256" key="2">
    <source>
        <dbReference type="SAM" id="SignalP"/>
    </source>
</evidence>
<feature type="chain" id="PRO_5003781062" evidence="2">
    <location>
        <begin position="17"/>
        <end position="148"/>
    </location>
</feature>
<dbReference type="RefSeq" id="XP_008603136.1">
    <property type="nucleotide sequence ID" value="XM_008604914.1"/>
</dbReference>
<proteinExistence type="predicted"/>
<evidence type="ECO:0000313" key="3">
    <source>
        <dbReference type="EMBL" id="EJP61240.1"/>
    </source>
</evidence>
<keyword evidence="4" id="KW-1185">Reference proteome</keyword>
<accession>J4VRK7</accession>
<reference evidence="3 4" key="1">
    <citation type="journal article" date="2012" name="Sci. Rep.">
        <title>Genomic perspectives on the evolution of fungal entomopathogenicity in Beauveria bassiana.</title>
        <authorList>
            <person name="Xiao G."/>
            <person name="Ying S.H."/>
            <person name="Zheng P."/>
            <person name="Wang Z.L."/>
            <person name="Zhang S."/>
            <person name="Xie X.Q."/>
            <person name="Shang Y."/>
            <person name="St Leger R.J."/>
            <person name="Zhao G.P."/>
            <person name="Wang C."/>
            <person name="Feng M.G."/>
        </authorList>
    </citation>
    <scope>NUCLEOTIDE SEQUENCE [LARGE SCALE GENOMIC DNA]</scope>
    <source>
        <strain evidence="3 4">ARSEF 2860</strain>
    </source>
</reference>
<evidence type="ECO:0000256" key="1">
    <source>
        <dbReference type="SAM" id="MobiDB-lite"/>
    </source>
</evidence>
<name>J4VRK7_BEAB2</name>
<feature type="signal peptide" evidence="2">
    <location>
        <begin position="1"/>
        <end position="16"/>
    </location>
</feature>
<protein>
    <submittedName>
        <fullName evidence="3">Uncharacterized protein</fullName>
    </submittedName>
</protein>
<dbReference type="EMBL" id="JH725218">
    <property type="protein sequence ID" value="EJP61240.1"/>
    <property type="molecule type" value="Genomic_DNA"/>
</dbReference>
<gene>
    <name evidence="3" type="ORF">BBA_09817</name>
</gene>
<evidence type="ECO:0000313" key="4">
    <source>
        <dbReference type="Proteomes" id="UP000002762"/>
    </source>
</evidence>
<sequence length="148" mass="16182">MKYLNIFVICVGLAIAGPVHSPRQYASANKIESICKERGWSTAATEIHPTSGCDLKKRECEKEGKVDEELLTCLNVINKNCNADSECGDGYICRQRPILMVGAGSSCKPKKEDKPQTEQKVTTDTQGSTLTADVKNICENKEEKSQAA</sequence>